<name>A0AAN8X147_HALRR</name>
<proteinExistence type="predicted"/>
<dbReference type="PANTHER" id="PTHR43489">
    <property type="entry name" value="ISOMERASE"/>
    <property type="match status" value="1"/>
</dbReference>
<evidence type="ECO:0000256" key="1">
    <source>
        <dbReference type="ARBA" id="ARBA00023235"/>
    </source>
</evidence>
<sequence length="184" mass="20929">MSGRRTQTLDENAHLATFEANLRHAVERLSTENIVGLIEPINPVSTPGYFLNNYPTDRVHYEHFVSDRSTSRGMIAEETNGNTVSLIEKINSPYLKLQLDVFHMQMICGNLTNSMQKVMPLTGHIQVAQAPHRHEPSCPGELNYEYVFKKLREAGYSDYIGAEYSPSGKSEMSLTWIQQYSLQF</sequence>
<keyword evidence="4" id="KW-1185">Reference proteome</keyword>
<gene>
    <name evidence="3" type="ORF">SK128_003879</name>
</gene>
<dbReference type="InterPro" id="IPR036237">
    <property type="entry name" value="Xyl_isomerase-like_sf"/>
</dbReference>
<dbReference type="InterPro" id="IPR013022">
    <property type="entry name" value="Xyl_isomerase-like_TIM-brl"/>
</dbReference>
<comment type="caution">
    <text evidence="3">The sequence shown here is derived from an EMBL/GenBank/DDBJ whole genome shotgun (WGS) entry which is preliminary data.</text>
</comment>
<keyword evidence="1" id="KW-0413">Isomerase</keyword>
<dbReference type="GO" id="GO:0046487">
    <property type="term" value="P:glyoxylate metabolic process"/>
    <property type="evidence" value="ECO:0007669"/>
    <property type="project" value="TreeGrafter"/>
</dbReference>
<dbReference type="Pfam" id="PF01261">
    <property type="entry name" value="AP_endonuc_2"/>
    <property type="match status" value="1"/>
</dbReference>
<organism evidence="3 4">
    <name type="scientific">Halocaridina rubra</name>
    <name type="common">Hawaiian red shrimp</name>
    <dbReference type="NCBI Taxonomy" id="373956"/>
    <lineage>
        <taxon>Eukaryota</taxon>
        <taxon>Metazoa</taxon>
        <taxon>Ecdysozoa</taxon>
        <taxon>Arthropoda</taxon>
        <taxon>Crustacea</taxon>
        <taxon>Multicrustacea</taxon>
        <taxon>Malacostraca</taxon>
        <taxon>Eumalacostraca</taxon>
        <taxon>Eucarida</taxon>
        <taxon>Decapoda</taxon>
        <taxon>Pleocyemata</taxon>
        <taxon>Caridea</taxon>
        <taxon>Atyoidea</taxon>
        <taxon>Atyidae</taxon>
        <taxon>Halocaridina</taxon>
    </lineage>
</organism>
<protein>
    <recommendedName>
        <fullName evidence="2">Xylose isomerase-like TIM barrel domain-containing protein</fullName>
    </recommendedName>
</protein>
<evidence type="ECO:0000313" key="3">
    <source>
        <dbReference type="EMBL" id="KAK7070144.1"/>
    </source>
</evidence>
<dbReference type="Proteomes" id="UP001381693">
    <property type="component" value="Unassembled WGS sequence"/>
</dbReference>
<dbReference type="SUPFAM" id="SSF51658">
    <property type="entry name" value="Xylose isomerase-like"/>
    <property type="match status" value="2"/>
</dbReference>
<feature type="domain" description="Xylose isomerase-like TIM barrel" evidence="2">
    <location>
        <begin position="2"/>
        <end position="178"/>
    </location>
</feature>
<dbReference type="EMBL" id="JAXCGZ010015522">
    <property type="protein sequence ID" value="KAK7070144.1"/>
    <property type="molecule type" value="Genomic_DNA"/>
</dbReference>
<dbReference type="GO" id="GO:0008903">
    <property type="term" value="F:hydroxypyruvate isomerase activity"/>
    <property type="evidence" value="ECO:0007669"/>
    <property type="project" value="TreeGrafter"/>
</dbReference>
<dbReference type="InterPro" id="IPR050417">
    <property type="entry name" value="Sugar_Epim/Isomerase"/>
</dbReference>
<dbReference type="Gene3D" id="3.20.20.150">
    <property type="entry name" value="Divalent-metal-dependent TIM barrel enzymes"/>
    <property type="match status" value="1"/>
</dbReference>
<dbReference type="AlphaFoldDB" id="A0AAN8X147"/>
<accession>A0AAN8X147</accession>
<dbReference type="PANTHER" id="PTHR43489:SF6">
    <property type="entry name" value="HYDROXYPYRUVATE ISOMERASE-RELATED"/>
    <property type="match status" value="1"/>
</dbReference>
<reference evidence="3 4" key="1">
    <citation type="submission" date="2023-11" db="EMBL/GenBank/DDBJ databases">
        <title>Halocaridina rubra genome assembly.</title>
        <authorList>
            <person name="Smith C."/>
        </authorList>
    </citation>
    <scope>NUCLEOTIDE SEQUENCE [LARGE SCALE GENOMIC DNA]</scope>
    <source>
        <strain evidence="3">EP-1</strain>
        <tissue evidence="3">Whole</tissue>
    </source>
</reference>
<evidence type="ECO:0000313" key="4">
    <source>
        <dbReference type="Proteomes" id="UP001381693"/>
    </source>
</evidence>
<evidence type="ECO:0000259" key="2">
    <source>
        <dbReference type="Pfam" id="PF01261"/>
    </source>
</evidence>